<sequence length="188" mass="20949">MSFNNALADLGASVSVMPYLTFTNLGLGELAPTKLIVEFVDRTLKRSKGIAENVLVGIDKFVFAVDFIVLDMPENIKVPLILERPFLSTAHAKIDVFERKIALRIGNDKIVFKSDNPASSIVKKVYMLGLRERMELDLEARLMGEALILNRSLDPKFEDFLELNDLNEPLCNTPKMDRSGNMSGSVTS</sequence>
<proteinExistence type="predicted"/>
<organism evidence="1 2">
    <name type="scientific">Tanacetum coccineum</name>
    <dbReference type="NCBI Taxonomy" id="301880"/>
    <lineage>
        <taxon>Eukaryota</taxon>
        <taxon>Viridiplantae</taxon>
        <taxon>Streptophyta</taxon>
        <taxon>Embryophyta</taxon>
        <taxon>Tracheophyta</taxon>
        <taxon>Spermatophyta</taxon>
        <taxon>Magnoliopsida</taxon>
        <taxon>eudicotyledons</taxon>
        <taxon>Gunneridae</taxon>
        <taxon>Pentapetalae</taxon>
        <taxon>asterids</taxon>
        <taxon>campanulids</taxon>
        <taxon>Asterales</taxon>
        <taxon>Asteraceae</taxon>
        <taxon>Asteroideae</taxon>
        <taxon>Anthemideae</taxon>
        <taxon>Anthemidinae</taxon>
        <taxon>Tanacetum</taxon>
    </lineage>
</organism>
<dbReference type="Gene3D" id="2.40.70.10">
    <property type="entry name" value="Acid Proteases"/>
    <property type="match status" value="1"/>
</dbReference>
<reference evidence="1" key="1">
    <citation type="journal article" date="2022" name="Int. J. Mol. Sci.">
        <title>Draft Genome of Tanacetum Coccineum: Genomic Comparison of Closely Related Tanacetum-Family Plants.</title>
        <authorList>
            <person name="Yamashiro T."/>
            <person name="Shiraishi A."/>
            <person name="Nakayama K."/>
            <person name="Satake H."/>
        </authorList>
    </citation>
    <scope>NUCLEOTIDE SEQUENCE</scope>
</reference>
<reference evidence="1" key="2">
    <citation type="submission" date="2022-01" db="EMBL/GenBank/DDBJ databases">
        <authorList>
            <person name="Yamashiro T."/>
            <person name="Shiraishi A."/>
            <person name="Satake H."/>
            <person name="Nakayama K."/>
        </authorList>
    </citation>
    <scope>NUCLEOTIDE SEQUENCE</scope>
</reference>
<dbReference type="InterPro" id="IPR021109">
    <property type="entry name" value="Peptidase_aspartic_dom_sf"/>
</dbReference>
<protein>
    <submittedName>
        <fullName evidence="1">Zinc finger, CCHC-type containing protein</fullName>
    </submittedName>
</protein>
<dbReference type="CDD" id="cd00303">
    <property type="entry name" value="retropepsin_like"/>
    <property type="match status" value="1"/>
</dbReference>
<accession>A0ABQ4Z3A3</accession>
<keyword evidence="2" id="KW-1185">Reference proteome</keyword>
<gene>
    <name evidence="1" type="ORF">Tco_0751169</name>
</gene>
<evidence type="ECO:0000313" key="2">
    <source>
        <dbReference type="Proteomes" id="UP001151760"/>
    </source>
</evidence>
<name>A0ABQ4Z3A3_9ASTR</name>
<dbReference type="EMBL" id="BQNB010010989">
    <property type="protein sequence ID" value="GJS84628.1"/>
    <property type="molecule type" value="Genomic_DNA"/>
</dbReference>
<evidence type="ECO:0000313" key="1">
    <source>
        <dbReference type="EMBL" id="GJS84628.1"/>
    </source>
</evidence>
<dbReference type="PANTHER" id="PTHR33067:SF35">
    <property type="entry name" value="ASPARTIC PEPTIDASE DDI1-TYPE DOMAIN-CONTAINING PROTEIN"/>
    <property type="match status" value="1"/>
</dbReference>
<comment type="caution">
    <text evidence="1">The sequence shown here is derived from an EMBL/GenBank/DDBJ whole genome shotgun (WGS) entry which is preliminary data.</text>
</comment>
<dbReference type="PANTHER" id="PTHR33067">
    <property type="entry name" value="RNA-DIRECTED DNA POLYMERASE-RELATED"/>
    <property type="match status" value="1"/>
</dbReference>
<dbReference type="Pfam" id="PF08284">
    <property type="entry name" value="RVP_2"/>
    <property type="match status" value="1"/>
</dbReference>
<dbReference type="Proteomes" id="UP001151760">
    <property type="component" value="Unassembled WGS sequence"/>
</dbReference>